<dbReference type="GO" id="GO:0052621">
    <property type="term" value="F:diguanylate cyclase activity"/>
    <property type="evidence" value="ECO:0007669"/>
    <property type="project" value="TreeGrafter"/>
</dbReference>
<dbReference type="GO" id="GO:0005886">
    <property type="term" value="C:plasma membrane"/>
    <property type="evidence" value="ECO:0007669"/>
    <property type="project" value="TreeGrafter"/>
</dbReference>
<dbReference type="GO" id="GO:0043709">
    <property type="term" value="P:cell adhesion involved in single-species biofilm formation"/>
    <property type="evidence" value="ECO:0007669"/>
    <property type="project" value="TreeGrafter"/>
</dbReference>
<dbReference type="InterPro" id="IPR050469">
    <property type="entry name" value="Diguanylate_Cyclase"/>
</dbReference>
<sequence>MSVSEAGGVAPIRPDGLLETSWASRGRPMHPRERRIEGLVTLAFAAIAALLMAFGPGKLELDPGIAVLVLAYAATTRINFPIGLAGTVPTQLFLVPLFLAAPAETVPALVASGLAIGHLMAFVAGRGRLDRLACVGGDALHAVGPALVLIVAAGGVAADAAPWVLALALAAQFAVDLVSGLGREHLISGVAPQVQTVVHVQIWAADLALAPIGYLVARASDGPATAAIALLPLVGLLAYAVRDRRKRIGTAHERLQALESERERLRMAVRRIGDSFAANLDPGAILDVITATVNDALQADASRLMTRGAPEPSVADDLTIALRDAEERALRAGYLQQIEVGGVHSVACPLHALGAVLSVARRGTAYDAEERSLLGYLCRQADVAGVNASRHRYFQRQAVTDELTGLANHRRFQEVLDGLVGDHSDSGDELALLLIDLDDFKLVNDLHGHLTGDEVLREVSRCLRDNCRSTDDPARYGGEEFAVVLDGLDLDQVLALAERVRQAIAEVVVSSPSGERIGISASFGVARMGGQRVSRRDLIAAADAALYEAKDRGKNRVAWVDLDHSASAGENPSRSGRAPLARLAAG</sequence>
<dbReference type="PANTHER" id="PTHR45138">
    <property type="entry name" value="REGULATORY COMPONENTS OF SENSORY TRANSDUCTION SYSTEM"/>
    <property type="match status" value="1"/>
</dbReference>
<keyword evidence="3" id="KW-1133">Transmembrane helix</keyword>
<dbReference type="AlphaFoldDB" id="A0A6J4SSQ1"/>
<feature type="coiled-coil region" evidence="1">
    <location>
        <begin position="248"/>
        <end position="275"/>
    </location>
</feature>
<dbReference type="Gene3D" id="3.30.70.270">
    <property type="match status" value="1"/>
</dbReference>
<keyword evidence="3" id="KW-0472">Membrane</keyword>
<dbReference type="InterPro" id="IPR029787">
    <property type="entry name" value="Nucleotide_cyclase"/>
</dbReference>
<feature type="transmembrane region" description="Helical" evidence="3">
    <location>
        <begin position="106"/>
        <end position="125"/>
    </location>
</feature>
<keyword evidence="1" id="KW-0175">Coiled coil</keyword>
<accession>A0A6J4SSQ1</accession>
<feature type="transmembrane region" description="Helical" evidence="3">
    <location>
        <begin position="223"/>
        <end position="241"/>
    </location>
</feature>
<evidence type="ECO:0000256" key="3">
    <source>
        <dbReference type="SAM" id="Phobius"/>
    </source>
</evidence>
<evidence type="ECO:0000256" key="2">
    <source>
        <dbReference type="SAM" id="MobiDB-lite"/>
    </source>
</evidence>
<dbReference type="SUPFAM" id="SSF55073">
    <property type="entry name" value="Nucleotide cyclase"/>
    <property type="match status" value="1"/>
</dbReference>
<gene>
    <name evidence="5" type="ORF">AVDCRST_MAG69-2063</name>
</gene>
<dbReference type="InterPro" id="IPR043128">
    <property type="entry name" value="Rev_trsase/Diguanyl_cyclase"/>
</dbReference>
<reference evidence="5" key="1">
    <citation type="submission" date="2020-02" db="EMBL/GenBank/DDBJ databases">
        <authorList>
            <person name="Meier V. D."/>
        </authorList>
    </citation>
    <scope>NUCLEOTIDE SEQUENCE</scope>
    <source>
        <strain evidence="5">AVDCRST_MAG69</strain>
    </source>
</reference>
<evidence type="ECO:0000256" key="1">
    <source>
        <dbReference type="SAM" id="Coils"/>
    </source>
</evidence>
<feature type="domain" description="GGDEF" evidence="4">
    <location>
        <begin position="428"/>
        <end position="562"/>
    </location>
</feature>
<dbReference type="EMBL" id="CADCVP010000223">
    <property type="protein sequence ID" value="CAA9504244.1"/>
    <property type="molecule type" value="Genomic_DNA"/>
</dbReference>
<dbReference type="PANTHER" id="PTHR45138:SF9">
    <property type="entry name" value="DIGUANYLATE CYCLASE DGCM-RELATED"/>
    <property type="match status" value="1"/>
</dbReference>
<evidence type="ECO:0000313" key="5">
    <source>
        <dbReference type="EMBL" id="CAA9504244.1"/>
    </source>
</evidence>
<keyword evidence="3" id="KW-0812">Transmembrane</keyword>
<dbReference type="FunFam" id="3.30.70.270:FF:000001">
    <property type="entry name" value="Diguanylate cyclase domain protein"/>
    <property type="match status" value="1"/>
</dbReference>
<dbReference type="SMART" id="SM00267">
    <property type="entry name" value="GGDEF"/>
    <property type="match status" value="1"/>
</dbReference>
<feature type="region of interest" description="Disordered" evidence="2">
    <location>
        <begin position="566"/>
        <end position="586"/>
    </location>
</feature>
<evidence type="ECO:0000259" key="4">
    <source>
        <dbReference type="PROSITE" id="PS50887"/>
    </source>
</evidence>
<feature type="transmembrane region" description="Helical" evidence="3">
    <location>
        <begin position="132"/>
        <end position="157"/>
    </location>
</feature>
<dbReference type="CDD" id="cd01949">
    <property type="entry name" value="GGDEF"/>
    <property type="match status" value="1"/>
</dbReference>
<dbReference type="Pfam" id="PF00990">
    <property type="entry name" value="GGDEF"/>
    <property type="match status" value="1"/>
</dbReference>
<protein>
    <submittedName>
        <fullName evidence="5">Diguanylate cyclase/phosphodiesterase (GGDEF &amp; EAL domains) with PAS/PAC sensor(S)</fullName>
    </submittedName>
</protein>
<organism evidence="5">
    <name type="scientific">uncultured Solirubrobacteraceae bacterium</name>
    <dbReference type="NCBI Taxonomy" id="1162706"/>
    <lineage>
        <taxon>Bacteria</taxon>
        <taxon>Bacillati</taxon>
        <taxon>Actinomycetota</taxon>
        <taxon>Thermoleophilia</taxon>
        <taxon>Solirubrobacterales</taxon>
        <taxon>Solirubrobacteraceae</taxon>
        <taxon>environmental samples</taxon>
    </lineage>
</organism>
<dbReference type="PROSITE" id="PS50887">
    <property type="entry name" value="GGDEF"/>
    <property type="match status" value="1"/>
</dbReference>
<dbReference type="GO" id="GO:1902201">
    <property type="term" value="P:negative regulation of bacterial-type flagellum-dependent cell motility"/>
    <property type="evidence" value="ECO:0007669"/>
    <property type="project" value="TreeGrafter"/>
</dbReference>
<name>A0A6J4SSQ1_9ACTN</name>
<dbReference type="NCBIfam" id="TIGR00254">
    <property type="entry name" value="GGDEF"/>
    <property type="match status" value="1"/>
</dbReference>
<proteinExistence type="predicted"/>
<feature type="transmembrane region" description="Helical" evidence="3">
    <location>
        <begin position="36"/>
        <end position="54"/>
    </location>
</feature>
<dbReference type="InterPro" id="IPR000160">
    <property type="entry name" value="GGDEF_dom"/>
</dbReference>